<evidence type="ECO:0000313" key="3">
    <source>
        <dbReference type="Proteomes" id="UP000188235"/>
    </source>
</evidence>
<dbReference type="InterPro" id="IPR010598">
    <property type="entry name" value="C5-epim_C"/>
</dbReference>
<dbReference type="GO" id="GO:0015012">
    <property type="term" value="P:heparan sulfate proteoglycan biosynthetic process"/>
    <property type="evidence" value="ECO:0007669"/>
    <property type="project" value="InterPro"/>
</dbReference>
<name>A0A1Q2CTP8_9ACTN</name>
<dbReference type="Proteomes" id="UP000188235">
    <property type="component" value="Chromosome"/>
</dbReference>
<dbReference type="AlphaFoldDB" id="A0A1Q2CTP8"/>
<dbReference type="GO" id="GO:0047464">
    <property type="term" value="F:heparosan-N-sulfate-glucuronate 5-epimerase activity"/>
    <property type="evidence" value="ECO:0007669"/>
    <property type="project" value="InterPro"/>
</dbReference>
<dbReference type="Pfam" id="PF06662">
    <property type="entry name" value="C5-epim_C"/>
    <property type="match status" value="1"/>
</dbReference>
<organism evidence="2 3">
    <name type="scientific">Tessaracoccus flavescens</name>
    <dbReference type="NCBI Taxonomy" id="399497"/>
    <lineage>
        <taxon>Bacteria</taxon>
        <taxon>Bacillati</taxon>
        <taxon>Actinomycetota</taxon>
        <taxon>Actinomycetes</taxon>
        <taxon>Propionibacteriales</taxon>
        <taxon>Propionibacteriaceae</taxon>
        <taxon>Tessaracoccus</taxon>
    </lineage>
</organism>
<gene>
    <name evidence="2" type="ORF">BW733_00110</name>
</gene>
<protein>
    <recommendedName>
        <fullName evidence="1">D-glucuronyl C5-epimerase C-terminal domain-containing protein</fullName>
    </recommendedName>
</protein>
<dbReference type="OrthoDB" id="5241829at2"/>
<keyword evidence="3" id="KW-1185">Reference proteome</keyword>
<dbReference type="PANTHER" id="PTHR13174">
    <property type="entry name" value="D-GLUCURONYL C5-EPIMERASE"/>
    <property type="match status" value="1"/>
</dbReference>
<dbReference type="KEGG" id="tfa:BW733_00110"/>
<evidence type="ECO:0000313" key="2">
    <source>
        <dbReference type="EMBL" id="AQP49480.1"/>
    </source>
</evidence>
<dbReference type="RefSeq" id="WP_077346816.1">
    <property type="nucleotide sequence ID" value="NZ_CP019607.1"/>
</dbReference>
<dbReference type="PANTHER" id="PTHR13174:SF3">
    <property type="entry name" value="D-GLUCURONYL C5-EPIMERASE"/>
    <property type="match status" value="1"/>
</dbReference>
<reference evidence="2 3" key="1">
    <citation type="journal article" date="2008" name="Int. J. Syst. Evol. Microbiol.">
        <title>Tessaracoccus flavescens sp. nov., isolated from marine sediment.</title>
        <authorList>
            <person name="Lee D.W."/>
            <person name="Lee S.D."/>
        </authorList>
    </citation>
    <scope>NUCLEOTIDE SEQUENCE [LARGE SCALE GENOMIC DNA]</scope>
    <source>
        <strain evidence="2 3">SST-39T</strain>
    </source>
</reference>
<evidence type="ECO:0000259" key="1">
    <source>
        <dbReference type="Pfam" id="PF06662"/>
    </source>
</evidence>
<dbReference type="EMBL" id="CP019607">
    <property type="protein sequence ID" value="AQP49480.1"/>
    <property type="molecule type" value="Genomic_DNA"/>
</dbReference>
<feature type="domain" description="D-glucuronyl C5-epimerase C-terminal" evidence="1">
    <location>
        <begin position="266"/>
        <end position="408"/>
    </location>
</feature>
<sequence>MKRIAVALATALAAGLGIVSLPQQTPTAAADVYTDPGYHVVNGREWRTTCEAYSSNVDRCRAEIKATAIKLEGGKFVETTDFVFNNLTYKPSPRSSWKGNPLGETGTWTAADGRKWRTECDTATTGRNGCRSYTLTTVYAVKTMTPRTYEQKNQWIFNNIVQFEAPKPKPPAICNDARLPSGFALTKEGRPYVKKAPYTPVDQYNPTSIGNFIKSVIAYRNSLDPKSQAAADQKCLALLAADHLLKGSETTSYDTDGNGSKETVRWFPYMFAYKANPTIAQLSPPWHSGLAQGGVLSAFIQLNSLTGEQKWLDYGAQAFNSFMVPNSVPGGFVNRDEGFLWFEEYPTKPATTVLNGHLEAVIGLDLWYAKTKNPQAKALVDEALADLEPELAKMEVPTDGGLATSYDLVRGYEAAPLRLVGSNIKLTTTRLNGETPIALKPVPSQTPASPSLTTNSNFASASGGIATGWGRLGSSQYSSAVYGYYRTISGGNAWQGAQQTIKAGRFLAEEPLTLTLKANVTKPTDKAGASGRVAAYSVCSSGTTLLYENVVRGAGWKDYTFGFKAPARGCDLLFQFMISPYTLAGTTVLWDDVVVRKADPVGRALVTGTRFYDLFVHRTPENTITLRGSGKATLQAYHNNRWQDIMAVTLTDAAQDIPVPEQFTGRNIHMGYHETHVSELLTLYRRTGHQYLLTYAQRWAPLAPSTGWQVPKSSTVSTRTATTDLTDLTEATTTDEQLPYDQGLVDMFTGVPYDQLELLEEMEQPAS</sequence>
<dbReference type="InterPro" id="IPR039721">
    <property type="entry name" value="C5-epimerase"/>
</dbReference>
<dbReference type="STRING" id="399497.BW733_00110"/>
<accession>A0A1Q2CTP8</accession>
<proteinExistence type="predicted"/>